<feature type="domain" description="CBS" evidence="10">
    <location>
        <begin position="136"/>
        <end position="198"/>
    </location>
</feature>
<dbReference type="SUPFAM" id="SSF54631">
    <property type="entry name" value="CBS-domain pair"/>
    <property type="match status" value="1"/>
</dbReference>
<evidence type="ECO:0000256" key="4">
    <source>
        <dbReference type="ARBA" id="ARBA00022692"/>
    </source>
</evidence>
<sequence length="465" mass="51175">MINTLYLPELREMLAENDRTGLQEFCAALHPARVAEFMEGLDAGEMWQVLQATEPDVRADIFSFIEEAKQVEIVETVGPEGISRLIADMPADDRVDLLSEVDQDVMEQTLPLLPQDDRRETLRLLGYEEGTAGALMTTEVARLSQTLTVHDALEAISRQAQDLETVYYNYVVDEQDHLLGLVSARDLVVNFTRPDTQIGDLMQRDVVTVLVTDDQEAVAEKVANYNFIAIPVVDHHRKLLGIITHDDVIDVLQEEATEDAHRSASVDPLEDGYLETPWPELAWKRGVWLMVLFVAALLTALALRGYEEDFQKVTWLVLFIPLVISSGGNTGSQSATLVIRGLTTGDVRLSDWRRVIRKELAMGLCLGGSLALIGYACAVMLTRGAPDDAEAAQSIPTVWEVAVVPVTLLLVVMCGTLTGGLLPLLFQRMGLDPALMSNQFVAGVVDIAGILIYMTVAMAMVAGLW</sequence>
<reference evidence="11 12" key="1">
    <citation type="submission" date="2019-02" db="EMBL/GenBank/DDBJ databases">
        <title>Deep-cultivation of Planctomycetes and their phenomic and genomic characterization uncovers novel biology.</title>
        <authorList>
            <person name="Wiegand S."/>
            <person name="Jogler M."/>
            <person name="Boedeker C."/>
            <person name="Pinto D."/>
            <person name="Vollmers J."/>
            <person name="Rivas-Marin E."/>
            <person name="Kohn T."/>
            <person name="Peeters S.H."/>
            <person name="Heuer A."/>
            <person name="Rast P."/>
            <person name="Oberbeckmann S."/>
            <person name="Bunk B."/>
            <person name="Jeske O."/>
            <person name="Meyerdierks A."/>
            <person name="Storesund J.E."/>
            <person name="Kallscheuer N."/>
            <person name="Luecker S."/>
            <person name="Lage O.M."/>
            <person name="Pohl T."/>
            <person name="Merkel B.J."/>
            <person name="Hornburger P."/>
            <person name="Mueller R.-W."/>
            <person name="Bruemmer F."/>
            <person name="Labrenz M."/>
            <person name="Spormann A.M."/>
            <person name="Op Den Camp H."/>
            <person name="Overmann J."/>
            <person name="Amann R."/>
            <person name="Jetten M.S.M."/>
            <person name="Mascher T."/>
            <person name="Medema M.H."/>
            <person name="Devos D.P."/>
            <person name="Kaster A.-K."/>
            <person name="Ovreas L."/>
            <person name="Rohde M."/>
            <person name="Galperin M.Y."/>
            <person name="Jogler C."/>
        </authorList>
    </citation>
    <scope>NUCLEOTIDE SEQUENCE [LARGE SCALE GENOMIC DNA]</scope>
    <source>
        <strain evidence="11 12">KOR34</strain>
    </source>
</reference>
<keyword evidence="5 9" id="KW-0460">Magnesium</keyword>
<keyword evidence="7 9" id="KW-0472">Membrane</keyword>
<comment type="function">
    <text evidence="9">Acts as a magnesium transporter.</text>
</comment>
<evidence type="ECO:0000256" key="1">
    <source>
        <dbReference type="ARBA" id="ARBA00004141"/>
    </source>
</evidence>
<keyword evidence="9" id="KW-1003">Cell membrane</keyword>
<evidence type="ECO:0000256" key="6">
    <source>
        <dbReference type="ARBA" id="ARBA00022989"/>
    </source>
</evidence>
<name>A0A5C5VA25_9BACT</name>
<dbReference type="Gene3D" id="1.10.357.20">
    <property type="entry name" value="SLC41 divalent cation transporters, integral membrane domain"/>
    <property type="match status" value="1"/>
</dbReference>
<dbReference type="AlphaFoldDB" id="A0A5C5VA25"/>
<dbReference type="GO" id="GO:0015095">
    <property type="term" value="F:magnesium ion transmembrane transporter activity"/>
    <property type="evidence" value="ECO:0007669"/>
    <property type="project" value="UniProtKB-UniRule"/>
</dbReference>
<evidence type="ECO:0000256" key="3">
    <source>
        <dbReference type="ARBA" id="ARBA00022448"/>
    </source>
</evidence>
<protein>
    <recommendedName>
        <fullName evidence="9">Magnesium transporter MgtE</fullName>
    </recommendedName>
</protein>
<organism evidence="11 12">
    <name type="scientific">Posidoniimonas corsicana</name>
    <dbReference type="NCBI Taxonomy" id="1938618"/>
    <lineage>
        <taxon>Bacteria</taxon>
        <taxon>Pseudomonadati</taxon>
        <taxon>Planctomycetota</taxon>
        <taxon>Planctomycetia</taxon>
        <taxon>Pirellulales</taxon>
        <taxon>Lacipirellulaceae</taxon>
        <taxon>Posidoniimonas</taxon>
    </lineage>
</organism>
<dbReference type="PROSITE" id="PS51371">
    <property type="entry name" value="CBS"/>
    <property type="match status" value="2"/>
</dbReference>
<dbReference type="Gene3D" id="3.10.580.10">
    <property type="entry name" value="CBS-domain"/>
    <property type="match status" value="1"/>
</dbReference>
<dbReference type="GO" id="GO:0046872">
    <property type="term" value="F:metal ion binding"/>
    <property type="evidence" value="ECO:0007669"/>
    <property type="project" value="UniProtKB-KW"/>
</dbReference>
<evidence type="ECO:0000256" key="5">
    <source>
        <dbReference type="ARBA" id="ARBA00022842"/>
    </source>
</evidence>
<dbReference type="RefSeq" id="WP_146561680.1">
    <property type="nucleotide sequence ID" value="NZ_SIHJ01000001.1"/>
</dbReference>
<keyword evidence="8" id="KW-0129">CBS domain</keyword>
<dbReference type="Proteomes" id="UP000316714">
    <property type="component" value="Unassembled WGS sequence"/>
</dbReference>
<proteinExistence type="inferred from homology"/>
<evidence type="ECO:0000256" key="2">
    <source>
        <dbReference type="ARBA" id="ARBA00009749"/>
    </source>
</evidence>
<dbReference type="InterPro" id="IPR006668">
    <property type="entry name" value="Mg_transptr_MgtE_intracell_dom"/>
</dbReference>
<evidence type="ECO:0000313" key="12">
    <source>
        <dbReference type="Proteomes" id="UP000316714"/>
    </source>
</evidence>
<feature type="transmembrane region" description="Helical" evidence="9">
    <location>
        <begin position="360"/>
        <end position="381"/>
    </location>
</feature>
<dbReference type="PANTHER" id="PTHR43773">
    <property type="entry name" value="MAGNESIUM TRANSPORTER MGTE"/>
    <property type="match status" value="1"/>
</dbReference>
<evidence type="ECO:0000256" key="9">
    <source>
        <dbReference type="RuleBase" id="RU362011"/>
    </source>
</evidence>
<keyword evidence="9" id="KW-0479">Metal-binding</keyword>
<comment type="caution">
    <text evidence="11">The sequence shown here is derived from an EMBL/GenBank/DDBJ whole genome shotgun (WGS) entry which is preliminary data.</text>
</comment>
<dbReference type="InterPro" id="IPR006667">
    <property type="entry name" value="SLC41_membr_dom"/>
</dbReference>
<keyword evidence="6 9" id="KW-1133">Transmembrane helix</keyword>
<keyword evidence="4 9" id="KW-0812">Transmembrane</keyword>
<dbReference type="Pfam" id="PF03448">
    <property type="entry name" value="MgtE_N"/>
    <property type="match status" value="1"/>
</dbReference>
<dbReference type="InterPro" id="IPR036739">
    <property type="entry name" value="SLC41_membr_dom_sf"/>
</dbReference>
<dbReference type="PANTHER" id="PTHR43773:SF1">
    <property type="entry name" value="MAGNESIUM TRANSPORTER MGTE"/>
    <property type="match status" value="1"/>
</dbReference>
<feature type="transmembrane region" description="Helical" evidence="9">
    <location>
        <begin position="438"/>
        <end position="462"/>
    </location>
</feature>
<dbReference type="InterPro" id="IPR038076">
    <property type="entry name" value="MgtE_N_sf"/>
</dbReference>
<comment type="subcellular location">
    <subcellularLocation>
        <location evidence="9">Cell membrane</location>
        <topology evidence="9">Multi-pass membrane protein</topology>
    </subcellularLocation>
    <subcellularLocation>
        <location evidence="1">Membrane</location>
        <topology evidence="1">Multi-pass membrane protein</topology>
    </subcellularLocation>
</comment>
<feature type="transmembrane region" description="Helical" evidence="9">
    <location>
        <begin position="286"/>
        <end position="303"/>
    </location>
</feature>
<feature type="transmembrane region" description="Helical" evidence="9">
    <location>
        <begin position="401"/>
        <end position="426"/>
    </location>
</feature>
<evidence type="ECO:0000259" key="10">
    <source>
        <dbReference type="PROSITE" id="PS51371"/>
    </source>
</evidence>
<dbReference type="Pfam" id="PF00571">
    <property type="entry name" value="CBS"/>
    <property type="match status" value="2"/>
</dbReference>
<feature type="domain" description="CBS" evidence="10">
    <location>
        <begin position="202"/>
        <end position="258"/>
    </location>
</feature>
<dbReference type="Gene3D" id="1.25.60.10">
    <property type="entry name" value="MgtE N-terminal domain-like"/>
    <property type="match status" value="1"/>
</dbReference>
<dbReference type="SMART" id="SM00116">
    <property type="entry name" value="CBS"/>
    <property type="match status" value="2"/>
</dbReference>
<dbReference type="InterPro" id="IPR000644">
    <property type="entry name" value="CBS_dom"/>
</dbReference>
<evidence type="ECO:0000256" key="7">
    <source>
        <dbReference type="ARBA" id="ARBA00023136"/>
    </source>
</evidence>
<evidence type="ECO:0000313" key="11">
    <source>
        <dbReference type="EMBL" id="TWT35476.1"/>
    </source>
</evidence>
<dbReference type="OrthoDB" id="9790355at2"/>
<dbReference type="GO" id="GO:0005886">
    <property type="term" value="C:plasma membrane"/>
    <property type="evidence" value="ECO:0007669"/>
    <property type="project" value="UniProtKB-SubCell"/>
</dbReference>
<dbReference type="SMART" id="SM00924">
    <property type="entry name" value="MgtE_N"/>
    <property type="match status" value="1"/>
</dbReference>
<dbReference type="InterPro" id="IPR046342">
    <property type="entry name" value="CBS_dom_sf"/>
</dbReference>
<comment type="caution">
    <text evidence="9">Lacks conserved residue(s) required for the propagation of feature annotation.</text>
</comment>
<comment type="similarity">
    <text evidence="2 9">Belongs to the SLC41A transporter family.</text>
</comment>
<keyword evidence="3 9" id="KW-0813">Transport</keyword>
<comment type="subunit">
    <text evidence="9">Homodimer.</text>
</comment>
<dbReference type="InterPro" id="IPR006669">
    <property type="entry name" value="MgtE_transporter"/>
</dbReference>
<gene>
    <name evidence="11" type="ORF">KOR34_03680</name>
</gene>
<dbReference type="Pfam" id="PF01769">
    <property type="entry name" value="MgtE"/>
    <property type="match status" value="1"/>
</dbReference>
<accession>A0A5C5VA25</accession>
<dbReference type="SUPFAM" id="SSF161093">
    <property type="entry name" value="MgtE membrane domain-like"/>
    <property type="match status" value="1"/>
</dbReference>
<keyword evidence="12" id="KW-1185">Reference proteome</keyword>
<dbReference type="EMBL" id="SIHJ01000001">
    <property type="protein sequence ID" value="TWT35476.1"/>
    <property type="molecule type" value="Genomic_DNA"/>
</dbReference>
<dbReference type="SUPFAM" id="SSF158791">
    <property type="entry name" value="MgtE N-terminal domain-like"/>
    <property type="match status" value="1"/>
</dbReference>
<dbReference type="CDD" id="cd04606">
    <property type="entry name" value="CBS_pair_Mg_transporter"/>
    <property type="match status" value="1"/>
</dbReference>
<evidence type="ECO:0000256" key="8">
    <source>
        <dbReference type="PROSITE-ProRule" id="PRU00703"/>
    </source>
</evidence>
<dbReference type="NCBIfam" id="TIGR00400">
    <property type="entry name" value="mgtE"/>
    <property type="match status" value="1"/>
</dbReference>